<keyword evidence="3" id="KW-1185">Reference proteome</keyword>
<evidence type="ECO:0000313" key="2">
    <source>
        <dbReference type="EMBL" id="MEA5442075.1"/>
    </source>
</evidence>
<dbReference type="InterPro" id="IPR007842">
    <property type="entry name" value="HEPN_dom"/>
</dbReference>
<gene>
    <name evidence="2" type="ORF">VB739_05870</name>
</gene>
<name>A0ABU5SUA0_9CYAN</name>
<dbReference type="SUPFAM" id="SSF81593">
    <property type="entry name" value="Nucleotidyltransferase substrate binding subunit/domain"/>
    <property type="match status" value="1"/>
</dbReference>
<proteinExistence type="predicted"/>
<protein>
    <submittedName>
        <fullName evidence="2">HEPN domain-containing protein</fullName>
    </submittedName>
</protein>
<evidence type="ECO:0000313" key="3">
    <source>
        <dbReference type="Proteomes" id="UP001302329"/>
    </source>
</evidence>
<dbReference type="Pfam" id="PF05168">
    <property type="entry name" value="HEPN"/>
    <property type="match status" value="1"/>
</dbReference>
<sequence length="112" mass="12724">MVEPWSAVPEWIAKAEGDWEAMEILLTRNTPGLRDAVVFHAQQCVEKLLKARLIQLGQTVDKIHDLAALSRQLEAVDGQWRWDGEEQADLVQIASKLRQALRILLGPEQQED</sequence>
<organism evidence="2 3">
    <name type="scientific">Cyanobium gracile UHCC 0281</name>
    <dbReference type="NCBI Taxonomy" id="3110309"/>
    <lineage>
        <taxon>Bacteria</taxon>
        <taxon>Bacillati</taxon>
        <taxon>Cyanobacteriota</taxon>
        <taxon>Cyanophyceae</taxon>
        <taxon>Synechococcales</taxon>
        <taxon>Prochlorococcaceae</taxon>
        <taxon>Cyanobium</taxon>
    </lineage>
</organism>
<dbReference type="RefSeq" id="WP_323356171.1">
    <property type="nucleotide sequence ID" value="NZ_JAYGHY010000013.1"/>
</dbReference>
<evidence type="ECO:0000259" key="1">
    <source>
        <dbReference type="Pfam" id="PF05168"/>
    </source>
</evidence>
<dbReference type="Gene3D" id="1.20.120.330">
    <property type="entry name" value="Nucleotidyltransferases domain 2"/>
    <property type="match status" value="1"/>
</dbReference>
<feature type="domain" description="HEPN" evidence="1">
    <location>
        <begin position="9"/>
        <end position="98"/>
    </location>
</feature>
<dbReference type="Proteomes" id="UP001302329">
    <property type="component" value="Unassembled WGS sequence"/>
</dbReference>
<reference evidence="2 3" key="1">
    <citation type="submission" date="2023-12" db="EMBL/GenBank/DDBJ databases">
        <title>Baltic Sea Cyanobacteria.</title>
        <authorList>
            <person name="Delbaje E."/>
            <person name="Fewer D.P."/>
            <person name="Shishido T.K."/>
        </authorList>
    </citation>
    <scope>NUCLEOTIDE SEQUENCE [LARGE SCALE GENOMIC DNA]</scope>
    <source>
        <strain evidence="2 3">UHCC 0281</strain>
    </source>
</reference>
<dbReference type="EMBL" id="JAYGHY010000013">
    <property type="protein sequence ID" value="MEA5442075.1"/>
    <property type="molecule type" value="Genomic_DNA"/>
</dbReference>
<comment type="caution">
    <text evidence="2">The sequence shown here is derived from an EMBL/GenBank/DDBJ whole genome shotgun (WGS) entry which is preliminary data.</text>
</comment>
<accession>A0ABU5SUA0</accession>